<dbReference type="Gene3D" id="3.90.1570.10">
    <property type="entry name" value="tt1808, chain A"/>
    <property type="match status" value="1"/>
</dbReference>
<dbReference type="PANTHER" id="PTHR35400:SF3">
    <property type="entry name" value="SLL1072 PROTEIN"/>
    <property type="match status" value="1"/>
</dbReference>
<dbReference type="AlphaFoldDB" id="A0A7U9KXT9"/>
<dbReference type="InterPro" id="IPR008538">
    <property type="entry name" value="Uma2"/>
</dbReference>
<reference evidence="2 3" key="1">
    <citation type="submission" date="2018-11" db="EMBL/GenBank/DDBJ databases">
        <title>Whole genome sequence of Streptomyces chrestomyceticus NBRC 13444(T).</title>
        <authorList>
            <person name="Komaki H."/>
            <person name="Tamura T."/>
        </authorList>
    </citation>
    <scope>NUCLEOTIDE SEQUENCE [LARGE SCALE GENOMIC DNA]</scope>
    <source>
        <strain evidence="2 3">NBRC 13444</strain>
    </source>
</reference>
<sequence>MALAAPERGPYAIGEEADCASVEEAFEALSAASPEGWRVELIEGEIRVVPPANGEHEEIVAEVADQVAGRRKDAKLRTRTGLGLNVPGVSITGKVVPDLVIAPKGSFSDRLEYHDPSPVMLVGEVTSKSTAEQDRGPKLRGYARAGIPFYLLVDREAEQVTLYSEPKGDRYTRLSAVALSKTIALPAPFDFEIDTGEF</sequence>
<comment type="caution">
    <text evidence="2">The sequence shown here is derived from an EMBL/GenBank/DDBJ whole genome shotgun (WGS) entry which is preliminary data.</text>
</comment>
<evidence type="ECO:0000313" key="3">
    <source>
        <dbReference type="Proteomes" id="UP000287830"/>
    </source>
</evidence>
<dbReference type="SUPFAM" id="SSF52980">
    <property type="entry name" value="Restriction endonuclease-like"/>
    <property type="match status" value="1"/>
</dbReference>
<dbReference type="GeneID" id="95622610"/>
<feature type="domain" description="Putative restriction endonuclease" evidence="1">
    <location>
        <begin position="24"/>
        <end position="193"/>
    </location>
</feature>
<dbReference type="Pfam" id="PF05685">
    <property type="entry name" value="Uma2"/>
    <property type="match status" value="1"/>
</dbReference>
<dbReference type="PANTHER" id="PTHR35400">
    <property type="entry name" value="SLR1083 PROTEIN"/>
    <property type="match status" value="1"/>
</dbReference>
<dbReference type="InterPro" id="IPR012296">
    <property type="entry name" value="Nuclease_put_TT1808"/>
</dbReference>
<dbReference type="CDD" id="cd06260">
    <property type="entry name" value="DUF820-like"/>
    <property type="match status" value="1"/>
</dbReference>
<dbReference type="RefSeq" id="WP_371858700.1">
    <property type="nucleotide sequence ID" value="NZ_BHZC01000001.1"/>
</dbReference>
<name>A0A7U9KXT9_9ACTN</name>
<accession>A0A7U9KXT9</accession>
<gene>
    <name evidence="2" type="ORF">OEIGOIKO_03712</name>
</gene>
<dbReference type="EMBL" id="BHZC01000001">
    <property type="protein sequence ID" value="GCD35961.1"/>
    <property type="molecule type" value="Genomic_DNA"/>
</dbReference>
<organism evidence="2 3">
    <name type="scientific">Streptomyces chrestomyceticus JCM 4735</name>
    <dbReference type="NCBI Taxonomy" id="1306181"/>
    <lineage>
        <taxon>Bacteria</taxon>
        <taxon>Bacillati</taxon>
        <taxon>Actinomycetota</taxon>
        <taxon>Actinomycetes</taxon>
        <taxon>Kitasatosporales</taxon>
        <taxon>Streptomycetaceae</taxon>
        <taxon>Streptomyces</taxon>
    </lineage>
</organism>
<evidence type="ECO:0000313" key="2">
    <source>
        <dbReference type="EMBL" id="GCD35961.1"/>
    </source>
</evidence>
<evidence type="ECO:0000259" key="1">
    <source>
        <dbReference type="Pfam" id="PF05685"/>
    </source>
</evidence>
<dbReference type="Proteomes" id="UP000287830">
    <property type="component" value="Unassembled WGS sequence"/>
</dbReference>
<dbReference type="InterPro" id="IPR011335">
    <property type="entry name" value="Restrct_endonuc-II-like"/>
</dbReference>
<proteinExistence type="predicted"/>
<protein>
    <recommendedName>
        <fullName evidence="1">Putative restriction endonuclease domain-containing protein</fullName>
    </recommendedName>
</protein>